<proteinExistence type="predicted"/>
<dbReference type="EMBL" id="BPUB01000001">
    <property type="protein sequence ID" value="GJG57673.1"/>
    <property type="molecule type" value="Genomic_DNA"/>
</dbReference>
<reference evidence="2" key="1">
    <citation type="journal article" date="2022" name="Int. J. Syst. Evol. Microbiol.">
        <title>Prevotella lacticifex sp. nov., isolated from the rumen of cows.</title>
        <authorList>
            <person name="Shinkai T."/>
            <person name="Ikeyama N."/>
            <person name="Kumagai M."/>
            <person name="Ohmori H."/>
            <person name="Sakamoto M."/>
            <person name="Ohkuma M."/>
            <person name="Mitsumori M."/>
        </authorList>
    </citation>
    <scope>NUCLEOTIDE SEQUENCE</scope>
    <source>
        <strain evidence="2">R5076</strain>
    </source>
</reference>
<dbReference type="AlphaFoldDB" id="A0A9R1C7W7"/>
<gene>
    <name evidence="2" type="ORF">PRLR5076_05240</name>
</gene>
<sequence>MIQKWGRTPKLNREKISAQGDFSVDAPCTRLTKYRETAEHEEGKVTDPMHLSTQSLNL</sequence>
<feature type="region of interest" description="Disordered" evidence="1">
    <location>
        <begin position="37"/>
        <end position="58"/>
    </location>
</feature>
<evidence type="ECO:0000313" key="3">
    <source>
        <dbReference type="Proteomes" id="UP000825483"/>
    </source>
</evidence>
<evidence type="ECO:0000256" key="1">
    <source>
        <dbReference type="SAM" id="MobiDB-lite"/>
    </source>
</evidence>
<accession>A0A9R1C7W7</accession>
<feature type="compositionally biased region" description="Basic and acidic residues" evidence="1">
    <location>
        <begin position="37"/>
        <end position="47"/>
    </location>
</feature>
<protein>
    <submittedName>
        <fullName evidence="2">Uncharacterized protein</fullName>
    </submittedName>
</protein>
<name>A0A9R1C7W7_9BACT</name>
<keyword evidence="3" id="KW-1185">Reference proteome</keyword>
<comment type="caution">
    <text evidence="2">The sequence shown here is derived from an EMBL/GenBank/DDBJ whole genome shotgun (WGS) entry which is preliminary data.</text>
</comment>
<organism evidence="2 3">
    <name type="scientific">Prevotella lacticifex</name>
    <dbReference type="NCBI Taxonomy" id="2854755"/>
    <lineage>
        <taxon>Bacteria</taxon>
        <taxon>Pseudomonadati</taxon>
        <taxon>Bacteroidota</taxon>
        <taxon>Bacteroidia</taxon>
        <taxon>Bacteroidales</taxon>
        <taxon>Prevotellaceae</taxon>
        <taxon>Prevotella</taxon>
    </lineage>
</organism>
<evidence type="ECO:0000313" key="2">
    <source>
        <dbReference type="EMBL" id="GJG57673.1"/>
    </source>
</evidence>
<dbReference type="Proteomes" id="UP000825483">
    <property type="component" value="Unassembled WGS sequence"/>
</dbReference>